<feature type="region of interest" description="Disordered" evidence="1">
    <location>
        <begin position="194"/>
        <end position="271"/>
    </location>
</feature>
<feature type="transmembrane region" description="Helical" evidence="2">
    <location>
        <begin position="492"/>
        <end position="513"/>
    </location>
</feature>
<feature type="region of interest" description="Disordered" evidence="1">
    <location>
        <begin position="458"/>
        <end position="482"/>
    </location>
</feature>
<proteinExistence type="predicted"/>
<dbReference type="NCBIfam" id="NF038134">
    <property type="entry name" value="choice_anch_M"/>
    <property type="match status" value="2"/>
</dbReference>
<evidence type="ECO:0000256" key="1">
    <source>
        <dbReference type="SAM" id="MobiDB-lite"/>
    </source>
</evidence>
<keyword evidence="4" id="KW-1185">Reference proteome</keyword>
<sequence>MPTANADTVAHVAQGACAQGLQPLVKDDRTVPAQWKDPASLVFGLGDAAKANLPQAIGPVPAGPVWMIGSTQQAGVPWLGGNTQHPSLLENTKGDVTWDIAGFEGPGSMAVFIQGGLGQVVGEQWFTAGDGAMQGRHTIPANSHVHPSWVFSKPGAYKVNIRQTTTSKGGEKLTGQATLTFNVGGSGNANEGHFDFGSAPCSTGGSAGGSQGGQKQAAGQQVQQGQQAQAQNLSSGSSSKSASKATSVAAKPVSNSTAGGGEQTCTAGIVPRVKDDRTVPAQWKDPASLVFGLGDAAKANLPQAIGPVPAGPVWMIGSTQQAGVPWLGGNTQHPSLLENTKGDVTWDIAGFEGPGSMAVFTQGGLGQVVGEQWFTAADGKAQGSHTIPANSHVHPSWVFSKPGAYKVTVRQTTTAKGGEKLTGQATLTFNVGGSGNANEGHFDFGTVFDPKGSCSSGGAGAAGGATGGGEAAEGEAEAVREGSLAETGTTVMTLPFAVLGLGILVFGAGLVFLDARLRSKLLTAVGARR</sequence>
<feature type="compositionally biased region" description="Gly residues" evidence="1">
    <location>
        <begin position="458"/>
        <end position="471"/>
    </location>
</feature>
<evidence type="ECO:0000256" key="2">
    <source>
        <dbReference type="SAM" id="Phobius"/>
    </source>
</evidence>
<keyword evidence="2" id="KW-0472">Membrane</keyword>
<dbReference type="NCBIfam" id="TIGR03769">
    <property type="entry name" value="P_ac_wall_RPT"/>
    <property type="match status" value="2"/>
</dbReference>
<comment type="caution">
    <text evidence="3">The sequence shown here is derived from an EMBL/GenBank/DDBJ whole genome shotgun (WGS) entry which is preliminary data.</text>
</comment>
<evidence type="ECO:0000313" key="3">
    <source>
        <dbReference type="EMBL" id="MBA4503991.1"/>
    </source>
</evidence>
<reference evidence="3 4" key="1">
    <citation type="submission" date="2020-07" db="EMBL/GenBank/DDBJ databases">
        <authorList>
            <person name="Khare M."/>
        </authorList>
    </citation>
    <scope>NUCLEOTIDE SEQUENCE [LARGE SCALE GENOMIC DNA]</scope>
    <source>
        <strain evidence="3 4">P8776</strain>
    </source>
</reference>
<organism evidence="3 4">
    <name type="scientific">Corynebacterium sanguinis</name>
    <dbReference type="NCBI Taxonomy" id="2594913"/>
    <lineage>
        <taxon>Bacteria</taxon>
        <taxon>Bacillati</taxon>
        <taxon>Actinomycetota</taxon>
        <taxon>Actinomycetes</taxon>
        <taxon>Mycobacteriales</taxon>
        <taxon>Corynebacteriaceae</taxon>
        <taxon>Corynebacterium</taxon>
    </lineage>
</organism>
<dbReference type="NCBIfam" id="TIGR03773">
    <property type="entry name" value="anch_rpt_wall"/>
    <property type="match status" value="2"/>
</dbReference>
<keyword evidence="2" id="KW-0812">Transmembrane</keyword>
<name>A0A838WYN6_9CORY</name>
<dbReference type="InterPro" id="IPR022435">
    <property type="entry name" value="Surface-anchored_actinobac"/>
</dbReference>
<accession>A0A838WYN6</accession>
<dbReference type="AlphaFoldDB" id="A0A838WYN6"/>
<dbReference type="RefSeq" id="WP_181729360.1">
    <property type="nucleotide sequence ID" value="NZ_JACEOR010000046.1"/>
</dbReference>
<gene>
    <name evidence="3" type="ORF">H0H28_01295</name>
</gene>
<feature type="compositionally biased region" description="Low complexity" evidence="1">
    <location>
        <begin position="213"/>
        <end position="251"/>
    </location>
</feature>
<evidence type="ECO:0000313" key="4">
    <source>
        <dbReference type="Proteomes" id="UP000580709"/>
    </source>
</evidence>
<dbReference type="Proteomes" id="UP000580709">
    <property type="component" value="Unassembled WGS sequence"/>
</dbReference>
<keyword evidence="2" id="KW-1133">Transmembrane helix</keyword>
<dbReference type="EMBL" id="JACEOR010000046">
    <property type="protein sequence ID" value="MBA4503991.1"/>
    <property type="molecule type" value="Genomic_DNA"/>
</dbReference>
<dbReference type="InterPro" id="IPR022395">
    <property type="entry name" value="CHP03773_ABC_transptr-like"/>
</dbReference>
<protein>
    <submittedName>
        <fullName evidence="3">TIGR03773 family transporter-associated surface protein</fullName>
    </submittedName>
</protein>